<dbReference type="InterPro" id="IPR016024">
    <property type="entry name" value="ARM-type_fold"/>
</dbReference>
<dbReference type="Proteomes" id="UP000769157">
    <property type="component" value="Unassembled WGS sequence"/>
</dbReference>
<comment type="caution">
    <text evidence="3">The sequence shown here is derived from an EMBL/GenBank/DDBJ whole genome shotgun (WGS) entry which is preliminary data.</text>
</comment>
<dbReference type="GO" id="GO:0005829">
    <property type="term" value="C:cytosol"/>
    <property type="evidence" value="ECO:0007669"/>
    <property type="project" value="GOC"/>
</dbReference>
<dbReference type="GeneID" id="70238857"/>
<accession>A0A9P8NVS8</accession>
<dbReference type="InterPro" id="IPR046837">
    <property type="entry name" value="Laa1/Sip1/HEATR5-like_HEAT"/>
</dbReference>
<feature type="compositionally biased region" description="Basic and acidic residues" evidence="1">
    <location>
        <begin position="1412"/>
        <end position="1436"/>
    </location>
</feature>
<dbReference type="GO" id="GO:0030139">
    <property type="term" value="C:endocytic vesicle"/>
    <property type="evidence" value="ECO:0007669"/>
    <property type="project" value="TreeGrafter"/>
</dbReference>
<feature type="domain" description="LAA1-like C-terminal TPR repeats" evidence="2">
    <location>
        <begin position="1983"/>
        <end position="2125"/>
    </location>
</feature>
<dbReference type="GO" id="GO:0016020">
    <property type="term" value="C:membrane"/>
    <property type="evidence" value="ECO:0007669"/>
    <property type="project" value="TreeGrafter"/>
</dbReference>
<name>A0A9P8NVS8_9ASCO</name>
<protein>
    <recommendedName>
        <fullName evidence="2">LAA1-like C-terminal TPR repeats domain-containing protein</fullName>
    </recommendedName>
</protein>
<evidence type="ECO:0000313" key="4">
    <source>
        <dbReference type="Proteomes" id="UP000769157"/>
    </source>
</evidence>
<dbReference type="GO" id="GO:0005794">
    <property type="term" value="C:Golgi apparatus"/>
    <property type="evidence" value="ECO:0007669"/>
    <property type="project" value="TreeGrafter"/>
</dbReference>
<dbReference type="PANTHER" id="PTHR21663">
    <property type="entry name" value="HYPOTHETICAL HEAT DOMAIN-CONTAINING"/>
    <property type="match status" value="1"/>
</dbReference>
<dbReference type="GO" id="GO:0042147">
    <property type="term" value="P:retrograde transport, endosome to Golgi"/>
    <property type="evidence" value="ECO:0007669"/>
    <property type="project" value="TreeGrafter"/>
</dbReference>
<dbReference type="PANTHER" id="PTHR21663:SF0">
    <property type="entry name" value="HEAT REPEAT-CONTAINING PROTEIN 5B"/>
    <property type="match status" value="1"/>
</dbReference>
<keyword evidence="4" id="KW-1185">Reference proteome</keyword>
<dbReference type="GO" id="GO:0008104">
    <property type="term" value="P:intracellular protein localization"/>
    <property type="evidence" value="ECO:0007669"/>
    <property type="project" value="TreeGrafter"/>
</dbReference>
<dbReference type="SUPFAM" id="SSF48371">
    <property type="entry name" value="ARM repeat"/>
    <property type="match status" value="2"/>
</dbReference>
<dbReference type="GO" id="GO:0006897">
    <property type="term" value="P:endocytosis"/>
    <property type="evidence" value="ECO:0007669"/>
    <property type="project" value="TreeGrafter"/>
</dbReference>
<dbReference type="RefSeq" id="XP_046058010.1">
    <property type="nucleotide sequence ID" value="XM_046208229.1"/>
</dbReference>
<feature type="region of interest" description="Disordered" evidence="1">
    <location>
        <begin position="1385"/>
        <end position="1441"/>
    </location>
</feature>
<dbReference type="InterPro" id="IPR057981">
    <property type="entry name" value="TPR_LAA1-like_C"/>
</dbReference>
<evidence type="ECO:0000256" key="1">
    <source>
        <dbReference type="SAM" id="MobiDB-lite"/>
    </source>
</evidence>
<reference evidence="3" key="1">
    <citation type="journal article" date="2021" name="Open Biol.">
        <title>Shared evolutionary footprints suggest mitochondrial oxidative damage underlies multiple complex I losses in fungi.</title>
        <authorList>
            <person name="Schikora-Tamarit M.A."/>
            <person name="Marcet-Houben M."/>
            <person name="Nosek J."/>
            <person name="Gabaldon T."/>
        </authorList>
    </citation>
    <scope>NUCLEOTIDE SEQUENCE</scope>
    <source>
        <strain evidence="3">CBS6075</strain>
    </source>
</reference>
<evidence type="ECO:0000313" key="3">
    <source>
        <dbReference type="EMBL" id="KAH3660307.1"/>
    </source>
</evidence>
<sequence length="2144" mass="240780">MEDFAFSQLKPDLLQNNDVESSPVIRAKISTYLSKLHIQLESKEISNDDLSNIIEQLDLFIDHFVSTFKEVVEIHHLSSKLNTLFAKVYTLVLSLMLKNAHDKFNIRLIDVTNKMVNLLTETKKLSIKTNWYSSIKHMALAVLQAIFAQFGGFLNSFKNPVLTTVYKYVSKCHDNYNTAIESSIFKANYFTDLVLLADIMLTNDNSTNTLDDKLFTRLTKLTKYVTHKKSPQSFTYPVLSVTYAYNILIQLLKSDRFVLSVLGRKSVPSVTTYITAISTYLTDIIESMVTEHSQLRLSLAKNVSDLLAFNVVVFGLNLGEEDKSFEYSVNFIMVAYTNDNYDNKVRDGLMMALIQLMTKMNLYYSTNSVSTGHKSGVNYTSLKFFDLLNIVYYHLFGQGTATNQLRPAKDADFFKIGNSSTPSESIFNQIDTCYSLLSRDIDSDINRLIILGKIVYGDSTESKAIKFPSLVESVSAKDQDASNQYYVLSLLNLAQLLIEQLDQYVLSQVDGISESHDGFASQLCNTLFELCKHKNFKIRVSAVDTISKLVTIKPELSFDLLNDSLSTLLSSFEEGKGDQNFMFNESHGLAFLIASTLSSCPKEHINADFVLQIFSVASNFLKKFNSTVIMGNLFGTGSGSYVSNVNYEKQLVSWIILMGLFNYATEKDGSSGSNFFLLESSQFITIWKNLLTHSMPSDFVQTAFVDGVAKVTNLNEIMKLVEIKNHSLVCLLSYINYLSSTKSSVEGSSRSSLLTPEIASSLSQIINKSFAFISNLKLQVSSIPLPSILETTIKFHILRVYQNHIKLAPFLPRNDSNSGLMIDLLDNFCNSGLATYKSNTFKVDELLIKSTSLRRLKPIAQFQTIDELPLQSLYTIESSKVKSHLVPWTDFRFNPLHSSTFSNDYLMYLFNGSTDFGYTDQLRSPPSVEVMITDLSIEIFAVSFGYLSPKIQISVLETLQEAVFPKSGSGKILTALNAGVALHSALSYMHNHNETARQSGTISVLRLTNSVSTMLIDILQKLYAEHSYLSKLAALNSGAIGFVCSLSESKESLLTDQIAITIKSIVENTDPEARSFNILLLSKIAEYSALMNISNIFTVLTTLVVDPHPLVHASSLDALSSVIASQSQVELIGPLLTRVLGVIEHVIDSDEFGFKSTVTVTSNTNYKPEQNSVVILARLVRTLVNNAGPTISFWEPAQKQKLVNVLFALMYLENTSPEAVTRELLKALEELFIFDKSLIPLERYTYFVKFVITNNIKLGVSSGHYVDSEESREIYPVTSSNVNWQLALESYNQMLKLGCKMDTEMEQLLWIALEYSDSTTAKELFENLLDYASTQDRVVWFEKLIKLFNVNKHVLYEPLLSKYRKRIANNGMFFNPLRFRKPALAKSKSNTPTPAPAAKSEQSDFEMEDEGEKFADADDESPVKHESTLDSAKQDPAKPAYSETVTVQTMVLDNEPTNWRFKLYIMQLLTKLVEYARTDARLEKYVSTKVSELVEIAFVCSTSSLIKLRVSSLKLIGDIIDMYGNMTDPVYPEVSLLGQQSAQITTAIVPAFSRDSNIELACTAVVLASKLLSSNIGQVSRMNRIVNVLTTSLEEFANAKGSNIESAVGSRNTLKIGEVAVLTKKSQNKLLVYILQAWSRIKVNCPHENSETRRLLDKYIGILTPLWLYSLRDFAMMKYGSSFLVVNADDVDIQTYEECWVDFVEAIGVIAHEDQAQLNELLHGDGANFFLVLFGQCVEHLIKISSRMRNTVSAYEFRVLDALIGILKLKPALELVFEDHVFAEFIDLLDRLILTADPAFKIKIVELASNVFESYFTTSSGSKSSEELHDDVDKLFELLRINMLAIIQILPFIRDRDLAKVPLKPVEGLDLVLLKKAFDASLNMIAFLPDVIQLDFYTCFLYSFTLIYEFNNTDIIAILLPTLKKTMTGITQVDPQNASLSQFFHSIKNRLDVSQKNSILTVSILITTINELPLTTEEAKWVSEFIVHGLVSEEPSLNAISTQTIKSLIKHNEVHGLLLENFIPKLVELLYSSQLKDPRLAIETLVALTKAVSKDKVNGCLKIIVPIIIWFDEFTSHSYESYLHQKLLDLLRFAPASFKSFVDTCTDEQKLVLERLVKLNAAVGNEPEVVAQELSHIKLKTFGE</sequence>
<dbReference type="InterPro" id="IPR040108">
    <property type="entry name" value="Laa1/Sip1/HEATR5"/>
</dbReference>
<dbReference type="Pfam" id="PF20210">
    <property type="entry name" value="Laa1_Sip1_HTR5"/>
    <property type="match status" value="1"/>
</dbReference>
<dbReference type="Pfam" id="PF25808">
    <property type="entry name" value="TPR_LAA1_C"/>
    <property type="match status" value="1"/>
</dbReference>
<dbReference type="OrthoDB" id="192608at2759"/>
<evidence type="ECO:0000259" key="2">
    <source>
        <dbReference type="Pfam" id="PF25808"/>
    </source>
</evidence>
<reference evidence="3" key="2">
    <citation type="submission" date="2021-01" db="EMBL/GenBank/DDBJ databases">
        <authorList>
            <person name="Schikora-Tamarit M.A."/>
        </authorList>
    </citation>
    <scope>NUCLEOTIDE SEQUENCE</scope>
    <source>
        <strain evidence="3">CBS6075</strain>
    </source>
</reference>
<organism evidence="3 4">
    <name type="scientific">Ogataea philodendri</name>
    <dbReference type="NCBI Taxonomy" id="1378263"/>
    <lineage>
        <taxon>Eukaryota</taxon>
        <taxon>Fungi</taxon>
        <taxon>Dikarya</taxon>
        <taxon>Ascomycota</taxon>
        <taxon>Saccharomycotina</taxon>
        <taxon>Pichiomycetes</taxon>
        <taxon>Pichiales</taxon>
        <taxon>Pichiaceae</taxon>
        <taxon>Ogataea</taxon>
    </lineage>
</organism>
<dbReference type="EMBL" id="JAEUBE010000504">
    <property type="protein sequence ID" value="KAH3660307.1"/>
    <property type="molecule type" value="Genomic_DNA"/>
</dbReference>
<proteinExistence type="predicted"/>
<gene>
    <name evidence="3" type="ORF">OGAPHI_006893</name>
</gene>